<comment type="caution">
    <text evidence="8">The sequence shown here is derived from an EMBL/GenBank/DDBJ whole genome shotgun (WGS) entry which is preliminary data.</text>
</comment>
<feature type="region of interest" description="Disordered" evidence="6">
    <location>
        <begin position="1"/>
        <end position="69"/>
    </location>
</feature>
<evidence type="ECO:0000256" key="4">
    <source>
        <dbReference type="ARBA" id="ARBA00023125"/>
    </source>
</evidence>
<keyword evidence="5" id="KW-0804">Transcription</keyword>
<dbReference type="Pfam" id="PF25601">
    <property type="entry name" value="AAA_lid_14"/>
    <property type="match status" value="1"/>
</dbReference>
<dbReference type="Gene3D" id="3.40.50.300">
    <property type="entry name" value="P-loop containing nucleotide triphosphate hydrolases"/>
    <property type="match status" value="1"/>
</dbReference>
<evidence type="ECO:0000256" key="5">
    <source>
        <dbReference type="ARBA" id="ARBA00023163"/>
    </source>
</evidence>
<evidence type="ECO:0000259" key="7">
    <source>
        <dbReference type="PROSITE" id="PS50045"/>
    </source>
</evidence>
<dbReference type="InterPro" id="IPR027417">
    <property type="entry name" value="P-loop_NTPase"/>
</dbReference>
<evidence type="ECO:0000313" key="9">
    <source>
        <dbReference type="Proteomes" id="UP001596116"/>
    </source>
</evidence>
<reference evidence="8 9" key="1">
    <citation type="submission" date="2024-09" db="EMBL/GenBank/DDBJ databases">
        <authorList>
            <person name="Zhang Z.-H."/>
        </authorList>
    </citation>
    <scope>NUCLEOTIDE SEQUENCE [LARGE SCALE GENOMIC DNA]</scope>
    <source>
        <strain evidence="8 9">HHTR114</strain>
    </source>
</reference>
<sequence length="395" mass="43437">MDDHDYDGVSRSAAYDQPYAPSAYSQETYIPSKTARRPERSLERGQSNLIQLRQEPRAKSRAKLPPPEIIGSSDQAALLRETIEIYADDQAPVLITGETGVGKELVARHLHLGGLRANGGFSPINAGAMPETLAASELFGHVKGAFTGSVAEREGAIALADGGVLFLDEIGDMPLTIQTHLLRVLEDGMVTKLGGKTAEKVDFRLISATNVNLQENVCAGKFRADLFYRINVLIIDVPPLRERGDDVVEIAEWMIANQSDERNRNLRLTPKAADRLKSYRFPGNVRELRNVLLRAMPYARREKGRILPEHLRFDFEQLNAGPANSFAVEDATALMNRYMLLKALNAANGNIAKAVTLSGRSRGTFNTLKKSLEGEDFASAYRSVCAEVKALLNDC</sequence>
<keyword evidence="3" id="KW-0805">Transcription regulation</keyword>
<dbReference type="InterPro" id="IPR003593">
    <property type="entry name" value="AAA+_ATPase"/>
</dbReference>
<dbReference type="InterPro" id="IPR025662">
    <property type="entry name" value="Sigma_54_int_dom_ATP-bd_1"/>
</dbReference>
<proteinExistence type="predicted"/>
<dbReference type="EMBL" id="JBHPON010000001">
    <property type="protein sequence ID" value="MFC6033905.1"/>
    <property type="molecule type" value="Genomic_DNA"/>
</dbReference>
<protein>
    <submittedName>
        <fullName evidence="8">Sigma 54-interacting transcriptional regulator</fullName>
    </submittedName>
</protein>
<gene>
    <name evidence="8" type="ORF">ACFMB1_00015</name>
</gene>
<evidence type="ECO:0000256" key="6">
    <source>
        <dbReference type="SAM" id="MobiDB-lite"/>
    </source>
</evidence>
<accession>A0ABW1KQG4</accession>
<keyword evidence="4" id="KW-0238">DNA-binding</keyword>
<dbReference type="InterPro" id="IPR002078">
    <property type="entry name" value="Sigma_54_int"/>
</dbReference>
<evidence type="ECO:0000313" key="8">
    <source>
        <dbReference type="EMBL" id="MFC6033905.1"/>
    </source>
</evidence>
<keyword evidence="2" id="KW-0067">ATP-binding</keyword>
<feature type="domain" description="Sigma-54 factor interaction" evidence="7">
    <location>
        <begin position="69"/>
        <end position="297"/>
    </location>
</feature>
<dbReference type="PANTHER" id="PTHR32071:SF117">
    <property type="entry name" value="PTS-DEPENDENT DIHYDROXYACETONE KINASE OPERON REGULATORY PROTEIN-RELATED"/>
    <property type="match status" value="1"/>
</dbReference>
<dbReference type="PROSITE" id="PS00688">
    <property type="entry name" value="SIGMA54_INTERACT_3"/>
    <property type="match status" value="1"/>
</dbReference>
<dbReference type="PROSITE" id="PS50045">
    <property type="entry name" value="SIGMA54_INTERACT_4"/>
    <property type="match status" value="1"/>
</dbReference>
<dbReference type="Pfam" id="PF00158">
    <property type="entry name" value="Sigma54_activat"/>
    <property type="match status" value="1"/>
</dbReference>
<dbReference type="RefSeq" id="WP_379880810.1">
    <property type="nucleotide sequence ID" value="NZ_JBHPON010000001.1"/>
</dbReference>
<dbReference type="PROSITE" id="PS00675">
    <property type="entry name" value="SIGMA54_INTERACT_1"/>
    <property type="match status" value="1"/>
</dbReference>
<organism evidence="8 9">
    <name type="scientific">Hyphococcus aureus</name>
    <dbReference type="NCBI Taxonomy" id="2666033"/>
    <lineage>
        <taxon>Bacteria</taxon>
        <taxon>Pseudomonadati</taxon>
        <taxon>Pseudomonadota</taxon>
        <taxon>Alphaproteobacteria</taxon>
        <taxon>Parvularculales</taxon>
        <taxon>Parvularculaceae</taxon>
        <taxon>Hyphococcus</taxon>
    </lineage>
</organism>
<dbReference type="InterPro" id="IPR025944">
    <property type="entry name" value="Sigma_54_int_dom_CS"/>
</dbReference>
<name>A0ABW1KQG4_9PROT</name>
<dbReference type="InterPro" id="IPR058031">
    <property type="entry name" value="AAA_lid_NorR"/>
</dbReference>
<dbReference type="PANTHER" id="PTHR32071">
    <property type="entry name" value="TRANSCRIPTIONAL REGULATORY PROTEIN"/>
    <property type="match status" value="1"/>
</dbReference>
<keyword evidence="9" id="KW-1185">Reference proteome</keyword>
<evidence type="ECO:0000256" key="1">
    <source>
        <dbReference type="ARBA" id="ARBA00022741"/>
    </source>
</evidence>
<dbReference type="Gene3D" id="1.10.8.60">
    <property type="match status" value="1"/>
</dbReference>
<evidence type="ECO:0000256" key="2">
    <source>
        <dbReference type="ARBA" id="ARBA00022840"/>
    </source>
</evidence>
<dbReference type="CDD" id="cd00009">
    <property type="entry name" value="AAA"/>
    <property type="match status" value="1"/>
</dbReference>
<evidence type="ECO:0000256" key="3">
    <source>
        <dbReference type="ARBA" id="ARBA00023015"/>
    </source>
</evidence>
<dbReference type="SMART" id="SM00382">
    <property type="entry name" value="AAA"/>
    <property type="match status" value="1"/>
</dbReference>
<dbReference type="SUPFAM" id="SSF52540">
    <property type="entry name" value="P-loop containing nucleoside triphosphate hydrolases"/>
    <property type="match status" value="1"/>
</dbReference>
<dbReference type="Proteomes" id="UP001596116">
    <property type="component" value="Unassembled WGS sequence"/>
</dbReference>
<keyword evidence="1" id="KW-0547">Nucleotide-binding</keyword>